<dbReference type="InterPro" id="IPR016032">
    <property type="entry name" value="Sig_transdc_resp-reg_C-effctor"/>
</dbReference>
<dbReference type="InterPro" id="IPR011990">
    <property type="entry name" value="TPR-like_helical_dom_sf"/>
</dbReference>
<dbReference type="PANTHER" id="PTHR35807:SF1">
    <property type="entry name" value="TRANSCRIPTIONAL REGULATOR REDD"/>
    <property type="match status" value="1"/>
</dbReference>
<dbReference type="SUPFAM" id="SSF46894">
    <property type="entry name" value="C-terminal effector domain of the bipartite response regulators"/>
    <property type="match status" value="1"/>
</dbReference>
<dbReference type="SMART" id="SM01043">
    <property type="entry name" value="BTAD"/>
    <property type="match status" value="1"/>
</dbReference>
<keyword evidence="2" id="KW-0805">Transcription regulation</keyword>
<dbReference type="Gene3D" id="1.25.40.10">
    <property type="entry name" value="Tetratricopeptide repeat domain"/>
    <property type="match status" value="1"/>
</dbReference>
<dbReference type="EMBL" id="LT607412">
    <property type="protein sequence ID" value="SCE80776.1"/>
    <property type="molecule type" value="Genomic_DNA"/>
</dbReference>
<dbReference type="InterPro" id="IPR001867">
    <property type="entry name" value="OmpR/PhoB-type_DNA-bd"/>
</dbReference>
<dbReference type="CDD" id="cd15831">
    <property type="entry name" value="BTAD"/>
    <property type="match status" value="1"/>
</dbReference>
<comment type="similarity">
    <text evidence="1">Belongs to the AfsR/DnrI/RedD regulatory family.</text>
</comment>
<feature type="domain" description="Bacterial transcriptional activator" evidence="6">
    <location>
        <begin position="95"/>
        <end position="239"/>
    </location>
</feature>
<proteinExistence type="inferred from homology"/>
<sequence length="332" mass="36933">MRFRLLGAPCAKEVFAVAGRRATVIAAMLAINHNRSVSLDRLVDAVWESAPPATAREQVQNCVSLMRRNLRTTPADLIIERNRIGYQLRGDDFETDAHCFEREVRAADELLTEGRLADAAGRLQQGLAHWSGPALDGLNARELRAHAIRLDELRLAAMERLATTNLRLGRHDRAIAELRALIEIEPLRENISILLMDALADSGRSIESLTVYRVYRDRLRTELGVEPGPVAKARERQLLQSLNPPAPIAVENRVGPTRLAAPATQHRHLDRAEVNLDRKISSHLETAYAHIRAAFELLGAGPPGYIELPGLTPPHAEQRKTTPPTYHRRVGP</sequence>
<dbReference type="AlphaFoldDB" id="A0A1C4VA39"/>
<protein>
    <submittedName>
        <fullName evidence="7">DNA-binding transcriptional activator of the SARP family</fullName>
    </submittedName>
</protein>
<dbReference type="GO" id="GO:0003677">
    <property type="term" value="F:DNA binding"/>
    <property type="evidence" value="ECO:0007669"/>
    <property type="project" value="UniProtKB-KW"/>
</dbReference>
<dbReference type="InterPro" id="IPR005158">
    <property type="entry name" value="BTAD"/>
</dbReference>
<dbReference type="Gene3D" id="1.10.10.10">
    <property type="entry name" value="Winged helix-like DNA-binding domain superfamily/Winged helix DNA-binding domain"/>
    <property type="match status" value="1"/>
</dbReference>
<dbReference type="InterPro" id="IPR036388">
    <property type="entry name" value="WH-like_DNA-bd_sf"/>
</dbReference>
<evidence type="ECO:0000256" key="1">
    <source>
        <dbReference type="ARBA" id="ARBA00005820"/>
    </source>
</evidence>
<dbReference type="Pfam" id="PF00486">
    <property type="entry name" value="Trans_reg_C"/>
    <property type="match status" value="1"/>
</dbReference>
<dbReference type="Pfam" id="PF03704">
    <property type="entry name" value="BTAD"/>
    <property type="match status" value="1"/>
</dbReference>
<dbReference type="OrthoDB" id="3208838at2"/>
<dbReference type="GO" id="GO:0006355">
    <property type="term" value="P:regulation of DNA-templated transcription"/>
    <property type="evidence" value="ECO:0007669"/>
    <property type="project" value="InterPro"/>
</dbReference>
<evidence type="ECO:0000256" key="2">
    <source>
        <dbReference type="ARBA" id="ARBA00023015"/>
    </source>
</evidence>
<keyword evidence="3 7" id="KW-0238">DNA-binding</keyword>
<dbReference type="PANTHER" id="PTHR35807">
    <property type="entry name" value="TRANSCRIPTIONAL REGULATOR REDD-RELATED"/>
    <property type="match status" value="1"/>
</dbReference>
<evidence type="ECO:0000313" key="7">
    <source>
        <dbReference type="EMBL" id="SCE80776.1"/>
    </source>
</evidence>
<reference evidence="8" key="1">
    <citation type="submission" date="2016-06" db="EMBL/GenBank/DDBJ databases">
        <authorList>
            <person name="Varghese N."/>
            <person name="Submissions Spin"/>
        </authorList>
    </citation>
    <scope>NUCLEOTIDE SEQUENCE [LARGE SCALE GENOMIC DNA]</scope>
    <source>
        <strain evidence="8">DSM 44875</strain>
    </source>
</reference>
<dbReference type="Proteomes" id="UP000198243">
    <property type="component" value="Chromosome I"/>
</dbReference>
<gene>
    <name evidence="7" type="ORF">GA0070607_1821</name>
</gene>
<dbReference type="GO" id="GO:0000160">
    <property type="term" value="P:phosphorelay signal transduction system"/>
    <property type="evidence" value="ECO:0007669"/>
    <property type="project" value="InterPro"/>
</dbReference>
<evidence type="ECO:0000259" key="6">
    <source>
        <dbReference type="SMART" id="SM01043"/>
    </source>
</evidence>
<keyword evidence="8" id="KW-1185">Reference proteome</keyword>
<evidence type="ECO:0000313" key="8">
    <source>
        <dbReference type="Proteomes" id="UP000198243"/>
    </source>
</evidence>
<organism evidence="7 8">
    <name type="scientific">Micromonospora coriariae</name>
    <dbReference type="NCBI Taxonomy" id="285665"/>
    <lineage>
        <taxon>Bacteria</taxon>
        <taxon>Bacillati</taxon>
        <taxon>Actinomycetota</taxon>
        <taxon>Actinomycetes</taxon>
        <taxon>Micromonosporales</taxon>
        <taxon>Micromonosporaceae</taxon>
        <taxon>Micromonospora</taxon>
    </lineage>
</organism>
<evidence type="ECO:0000256" key="5">
    <source>
        <dbReference type="SAM" id="MobiDB-lite"/>
    </source>
</evidence>
<feature type="region of interest" description="Disordered" evidence="5">
    <location>
        <begin position="309"/>
        <end position="332"/>
    </location>
</feature>
<evidence type="ECO:0000256" key="3">
    <source>
        <dbReference type="ARBA" id="ARBA00023125"/>
    </source>
</evidence>
<keyword evidence="4" id="KW-0804">Transcription</keyword>
<dbReference type="SUPFAM" id="SSF48452">
    <property type="entry name" value="TPR-like"/>
    <property type="match status" value="1"/>
</dbReference>
<evidence type="ECO:0000256" key="4">
    <source>
        <dbReference type="ARBA" id="ARBA00023163"/>
    </source>
</evidence>
<dbReference type="InterPro" id="IPR051677">
    <property type="entry name" value="AfsR-DnrI-RedD_regulator"/>
</dbReference>
<name>A0A1C4VA39_9ACTN</name>
<accession>A0A1C4VA39</accession>